<dbReference type="Proteomes" id="UP000011115">
    <property type="component" value="Unassembled WGS sequence"/>
</dbReference>
<dbReference type="GO" id="GO:0031625">
    <property type="term" value="F:ubiquitin protein ligase binding"/>
    <property type="evidence" value="ECO:0000318"/>
    <property type="project" value="GO_Central"/>
</dbReference>
<dbReference type="InterPro" id="IPR000626">
    <property type="entry name" value="Ubiquitin-like_dom"/>
</dbReference>
<reference evidence="4" key="1">
    <citation type="journal article" date="2011" name="Nature">
        <title>Genome sequence and analysis of the tuber crop potato.</title>
        <authorList>
            <consortium name="The Potato Genome Sequencing Consortium"/>
        </authorList>
    </citation>
    <scope>NUCLEOTIDE SEQUENCE [LARGE SCALE GENOMIC DNA]</scope>
    <source>
        <strain evidence="4">cv. DM1-3 516 R44</strain>
    </source>
</reference>
<dbReference type="GO" id="GO:0031386">
    <property type="term" value="F:protein tag activity"/>
    <property type="evidence" value="ECO:0000318"/>
    <property type="project" value="GO_Central"/>
</dbReference>
<sequence length="95" mass="11081">MDHNLFLFILFHMTIDVKVIKTVTITVKESDSIRYVKSLLHDEEGIPECLQLLFSKDVRLTNDEQKLMDCGIIENSTFHAYIDNSFPKVFFVKRG</sequence>
<organism evidence="3 4">
    <name type="scientific">Solanum tuberosum</name>
    <name type="common">Potato</name>
    <dbReference type="NCBI Taxonomy" id="4113"/>
    <lineage>
        <taxon>Eukaryota</taxon>
        <taxon>Viridiplantae</taxon>
        <taxon>Streptophyta</taxon>
        <taxon>Embryophyta</taxon>
        <taxon>Tracheophyta</taxon>
        <taxon>Spermatophyta</taxon>
        <taxon>Magnoliopsida</taxon>
        <taxon>eudicotyledons</taxon>
        <taxon>Gunneridae</taxon>
        <taxon>Pentapetalae</taxon>
        <taxon>asterids</taxon>
        <taxon>lamiids</taxon>
        <taxon>Solanales</taxon>
        <taxon>Solanaceae</taxon>
        <taxon>Solanoideae</taxon>
        <taxon>Solaneae</taxon>
        <taxon>Solanum</taxon>
    </lineage>
</organism>
<feature type="domain" description="Ubiquitin-like" evidence="2">
    <location>
        <begin position="13"/>
        <end position="82"/>
    </location>
</feature>
<name>M1BB58_SOLTU</name>
<dbReference type="Gramene" id="PGSC0003DMT400041261">
    <property type="protein sequence ID" value="PGSC0003DMT400041261"/>
    <property type="gene ID" value="PGSC0003DMG400015973"/>
</dbReference>
<dbReference type="EnsemblPlants" id="PGSC0003DMT400041261">
    <property type="protein sequence ID" value="PGSC0003DMT400041261"/>
    <property type="gene ID" value="PGSC0003DMG400015973"/>
</dbReference>
<dbReference type="SMART" id="SM00213">
    <property type="entry name" value="UBQ"/>
    <property type="match status" value="1"/>
</dbReference>
<dbReference type="Pfam" id="PF00240">
    <property type="entry name" value="ubiquitin"/>
    <property type="match status" value="1"/>
</dbReference>
<evidence type="ECO:0000259" key="2">
    <source>
        <dbReference type="PROSITE" id="PS50053"/>
    </source>
</evidence>
<dbReference type="AlphaFoldDB" id="M1BB58"/>
<dbReference type="HOGENOM" id="CLU_2376864_0_0_1"/>
<evidence type="ECO:0000313" key="4">
    <source>
        <dbReference type="Proteomes" id="UP000011115"/>
    </source>
</evidence>
<dbReference type="GO" id="GO:0016567">
    <property type="term" value="P:protein ubiquitination"/>
    <property type="evidence" value="ECO:0000318"/>
    <property type="project" value="GO_Central"/>
</dbReference>
<protein>
    <recommendedName>
        <fullName evidence="2">Ubiquitin-like domain-containing protein</fullName>
    </recommendedName>
</protein>
<dbReference type="GO" id="GO:0005634">
    <property type="term" value="C:nucleus"/>
    <property type="evidence" value="ECO:0000318"/>
    <property type="project" value="GO_Central"/>
</dbReference>
<keyword evidence="4" id="KW-1185">Reference proteome</keyword>
<dbReference type="GO" id="GO:0005737">
    <property type="term" value="C:cytoplasm"/>
    <property type="evidence" value="ECO:0000318"/>
    <property type="project" value="GO_Central"/>
</dbReference>
<dbReference type="InParanoid" id="M1BB58"/>
<evidence type="ECO:0000256" key="1">
    <source>
        <dbReference type="SAM" id="SignalP"/>
    </source>
</evidence>
<dbReference type="PROSITE" id="PS50053">
    <property type="entry name" value="UBIQUITIN_2"/>
    <property type="match status" value="1"/>
</dbReference>
<dbReference type="GO" id="GO:0019941">
    <property type="term" value="P:modification-dependent protein catabolic process"/>
    <property type="evidence" value="ECO:0000318"/>
    <property type="project" value="GO_Central"/>
</dbReference>
<dbReference type="CDD" id="cd17039">
    <property type="entry name" value="Ubl_ubiquitin_like"/>
    <property type="match status" value="1"/>
</dbReference>
<accession>M1BB58</accession>
<keyword evidence="1" id="KW-0732">Signal</keyword>
<evidence type="ECO:0000313" key="3">
    <source>
        <dbReference type="EnsemblPlants" id="PGSC0003DMT400041261"/>
    </source>
</evidence>
<feature type="chain" id="PRO_5004012266" description="Ubiquitin-like domain-containing protein" evidence="1">
    <location>
        <begin position="23"/>
        <end position="95"/>
    </location>
</feature>
<dbReference type="Gene3D" id="3.10.20.90">
    <property type="entry name" value="Phosphatidylinositol 3-kinase Catalytic Subunit, Chain A, domain 1"/>
    <property type="match status" value="1"/>
</dbReference>
<reference evidence="3" key="2">
    <citation type="submission" date="2015-06" db="UniProtKB">
        <authorList>
            <consortium name="EnsemblPlants"/>
        </authorList>
    </citation>
    <scope>IDENTIFICATION</scope>
    <source>
        <strain evidence="3">DM1-3 516 R44</strain>
    </source>
</reference>
<dbReference type="SUPFAM" id="SSF54236">
    <property type="entry name" value="Ubiquitin-like"/>
    <property type="match status" value="1"/>
</dbReference>
<dbReference type="InterPro" id="IPR029071">
    <property type="entry name" value="Ubiquitin-like_domsf"/>
</dbReference>
<feature type="signal peptide" evidence="1">
    <location>
        <begin position="1"/>
        <end position="22"/>
    </location>
</feature>
<proteinExistence type="predicted"/>
<dbReference type="PaxDb" id="4113-PGSC0003DMT400041261"/>